<proteinExistence type="predicted"/>
<accession>A0ACA9SYQ5</accession>
<organism evidence="1 2">
    <name type="scientific">Racocetra persica</name>
    <dbReference type="NCBI Taxonomy" id="160502"/>
    <lineage>
        <taxon>Eukaryota</taxon>
        <taxon>Fungi</taxon>
        <taxon>Fungi incertae sedis</taxon>
        <taxon>Mucoromycota</taxon>
        <taxon>Glomeromycotina</taxon>
        <taxon>Glomeromycetes</taxon>
        <taxon>Diversisporales</taxon>
        <taxon>Gigasporaceae</taxon>
        <taxon>Racocetra</taxon>
    </lineage>
</organism>
<sequence length="81" mass="8885">MKFNLFLLFLTIFAIVAFSYPSNNGPNHNMMKRQNSTNPNCDPNACCNPGDAQCFAECNLPSCACDPTSCCQPNDNECAKL</sequence>
<protein>
    <submittedName>
        <fullName evidence="1">21064_t:CDS:1</fullName>
    </submittedName>
</protein>
<reference evidence="1" key="1">
    <citation type="submission" date="2021-06" db="EMBL/GenBank/DDBJ databases">
        <authorList>
            <person name="Kallberg Y."/>
            <person name="Tangrot J."/>
            <person name="Rosling A."/>
        </authorList>
    </citation>
    <scope>NUCLEOTIDE SEQUENCE</scope>
    <source>
        <strain evidence="1">MA461A</strain>
    </source>
</reference>
<dbReference type="EMBL" id="CAJVQC010175458">
    <property type="protein sequence ID" value="CAG8851314.1"/>
    <property type="molecule type" value="Genomic_DNA"/>
</dbReference>
<evidence type="ECO:0000313" key="1">
    <source>
        <dbReference type="EMBL" id="CAG8851314.1"/>
    </source>
</evidence>
<keyword evidence="2" id="KW-1185">Reference proteome</keyword>
<gene>
    <name evidence="1" type="ORF">RPERSI_LOCUS36509</name>
</gene>
<name>A0ACA9SYQ5_9GLOM</name>
<dbReference type="Proteomes" id="UP000789920">
    <property type="component" value="Unassembled WGS sequence"/>
</dbReference>
<comment type="caution">
    <text evidence="1">The sequence shown here is derived from an EMBL/GenBank/DDBJ whole genome shotgun (WGS) entry which is preliminary data.</text>
</comment>
<evidence type="ECO:0000313" key="2">
    <source>
        <dbReference type="Proteomes" id="UP000789920"/>
    </source>
</evidence>
<feature type="non-terminal residue" evidence="1">
    <location>
        <position position="81"/>
    </location>
</feature>